<dbReference type="AlphaFoldDB" id="A0A023B5P4"/>
<dbReference type="EMBL" id="AFNH02000677">
    <property type="protein sequence ID" value="EZG60422.1"/>
    <property type="molecule type" value="Genomic_DNA"/>
</dbReference>
<comment type="caution">
    <text evidence="1">The sequence shown here is derived from an EMBL/GenBank/DDBJ whole genome shotgun (WGS) entry which is preliminary data.</text>
</comment>
<proteinExistence type="predicted"/>
<name>A0A023B5P4_GRENI</name>
<reference evidence="1" key="1">
    <citation type="submission" date="2013-12" db="EMBL/GenBank/DDBJ databases">
        <authorList>
            <person name="Omoto C.K."/>
            <person name="Sibley D."/>
            <person name="Venepally P."/>
            <person name="Hadjithomas M."/>
            <person name="Karamycheva S."/>
            <person name="Brunk B."/>
            <person name="Roos D."/>
            <person name="Caler E."/>
            <person name="Lorenzi H."/>
        </authorList>
    </citation>
    <scope>NUCLEOTIDE SEQUENCE</scope>
</reference>
<sequence length="143" mass="15823">MARAIASEKKPQFVSAALALLCIDAPNTRMAVRVRDVTKLENFLLASWSEETATIRPVAAGLTPNQRIRVDDVLCSEEVRRLALGATSRDRYWAHEACLSLVDTAGQFVMANSRITNGDGKVLSDMKVDLATPESFRLTFYFT</sequence>
<keyword evidence="2" id="KW-1185">Reference proteome</keyword>
<protein>
    <submittedName>
        <fullName evidence="1">Uncharacterized protein</fullName>
    </submittedName>
</protein>
<gene>
    <name evidence="1" type="ORF">GNI_090520</name>
</gene>
<dbReference type="Proteomes" id="UP000019763">
    <property type="component" value="Unassembled WGS sequence"/>
</dbReference>
<evidence type="ECO:0000313" key="2">
    <source>
        <dbReference type="Proteomes" id="UP000019763"/>
    </source>
</evidence>
<organism evidence="1 2">
    <name type="scientific">Gregarina niphandrodes</name>
    <name type="common">Septate eugregarine</name>
    <dbReference type="NCBI Taxonomy" id="110365"/>
    <lineage>
        <taxon>Eukaryota</taxon>
        <taxon>Sar</taxon>
        <taxon>Alveolata</taxon>
        <taxon>Apicomplexa</taxon>
        <taxon>Conoidasida</taxon>
        <taxon>Gregarinasina</taxon>
        <taxon>Eugregarinorida</taxon>
        <taxon>Gregarinidae</taxon>
        <taxon>Gregarina</taxon>
    </lineage>
</organism>
<accession>A0A023B5P4</accession>
<dbReference type="RefSeq" id="XP_011130830.1">
    <property type="nucleotide sequence ID" value="XM_011132528.1"/>
</dbReference>
<dbReference type="GeneID" id="22913244"/>
<evidence type="ECO:0000313" key="1">
    <source>
        <dbReference type="EMBL" id="EZG60422.1"/>
    </source>
</evidence>
<dbReference type="VEuPathDB" id="CryptoDB:GNI_090520"/>